<comment type="caution">
    <text evidence="2">The sequence shown here is derived from an EMBL/GenBank/DDBJ whole genome shotgun (WGS) entry which is preliminary data.</text>
</comment>
<dbReference type="Gene3D" id="3.40.50.300">
    <property type="entry name" value="P-loop containing nucleotide triphosphate hydrolases"/>
    <property type="match status" value="1"/>
</dbReference>
<evidence type="ECO:0000313" key="2">
    <source>
        <dbReference type="EMBL" id="KAK9811370.1"/>
    </source>
</evidence>
<dbReference type="InterPro" id="IPR002182">
    <property type="entry name" value="NB-ARC"/>
</dbReference>
<dbReference type="AlphaFoldDB" id="A0AAW1PSJ8"/>
<dbReference type="Proteomes" id="UP001489004">
    <property type="component" value="Unassembled WGS sequence"/>
</dbReference>
<reference evidence="2 3" key="1">
    <citation type="journal article" date="2024" name="Nat. Commun.">
        <title>Phylogenomics reveals the evolutionary origins of lichenization in chlorophyte algae.</title>
        <authorList>
            <person name="Puginier C."/>
            <person name="Libourel C."/>
            <person name="Otte J."/>
            <person name="Skaloud P."/>
            <person name="Haon M."/>
            <person name="Grisel S."/>
            <person name="Petersen M."/>
            <person name="Berrin J.G."/>
            <person name="Delaux P.M."/>
            <person name="Dal Grande F."/>
            <person name="Keller J."/>
        </authorList>
    </citation>
    <scope>NUCLEOTIDE SEQUENCE [LARGE SCALE GENOMIC DNA]</scope>
    <source>
        <strain evidence="2 3">SAG 2043</strain>
    </source>
</reference>
<evidence type="ECO:0000259" key="1">
    <source>
        <dbReference type="Pfam" id="PF00931"/>
    </source>
</evidence>
<sequence length="243" mass="26241">MWRQALTGLDSVGGISGWLHSPTEQSEADLVDRISVDVLNKLNPRARELPSIRVGMEAAVRDLVASAHLQQDQQVRLLGLADEGIALLRHRLGGHKVLLVLDDVAPQSGPDSPDVVNALLVSESLPSGSHVVITSRDKSMLKRAGCTQVVDIRLLDKGQARRLFWMHAFPTATEPSGLAKIVSSAVEACTGLPLTLKVMGAFLRDKSSTDAWQQAVQRLQDARPIPGVVDGDVLRDCVSAMMH</sequence>
<dbReference type="InterPro" id="IPR044974">
    <property type="entry name" value="Disease_R_plants"/>
</dbReference>
<accession>A0AAW1PSJ8</accession>
<gene>
    <name evidence="2" type="ORF">WJX72_002727</name>
</gene>
<organism evidence="2 3">
    <name type="scientific">[Myrmecia] bisecta</name>
    <dbReference type="NCBI Taxonomy" id="41462"/>
    <lineage>
        <taxon>Eukaryota</taxon>
        <taxon>Viridiplantae</taxon>
        <taxon>Chlorophyta</taxon>
        <taxon>core chlorophytes</taxon>
        <taxon>Trebouxiophyceae</taxon>
        <taxon>Trebouxiales</taxon>
        <taxon>Trebouxiaceae</taxon>
        <taxon>Myrmecia</taxon>
    </lineage>
</organism>
<evidence type="ECO:0000313" key="3">
    <source>
        <dbReference type="Proteomes" id="UP001489004"/>
    </source>
</evidence>
<dbReference type="Gene3D" id="1.10.8.430">
    <property type="entry name" value="Helical domain of apoptotic protease-activating factors"/>
    <property type="match status" value="1"/>
</dbReference>
<keyword evidence="3" id="KW-1185">Reference proteome</keyword>
<protein>
    <recommendedName>
        <fullName evidence="1">NB-ARC domain-containing protein</fullName>
    </recommendedName>
</protein>
<dbReference type="PRINTS" id="PR00364">
    <property type="entry name" value="DISEASERSIST"/>
</dbReference>
<name>A0AAW1PSJ8_9CHLO</name>
<dbReference type="SUPFAM" id="SSF52540">
    <property type="entry name" value="P-loop containing nucleoside triphosphate hydrolases"/>
    <property type="match status" value="1"/>
</dbReference>
<dbReference type="Pfam" id="PF00931">
    <property type="entry name" value="NB-ARC"/>
    <property type="match status" value="1"/>
</dbReference>
<dbReference type="GO" id="GO:0006952">
    <property type="term" value="P:defense response"/>
    <property type="evidence" value="ECO:0007669"/>
    <property type="project" value="InterPro"/>
</dbReference>
<dbReference type="InterPro" id="IPR042197">
    <property type="entry name" value="Apaf_helical"/>
</dbReference>
<dbReference type="PANTHER" id="PTHR11017:SF385">
    <property type="entry name" value="DISEASE RESISTANCE PROTEIN (TIR-NBS-LRR CLASS)-RELATED"/>
    <property type="match status" value="1"/>
</dbReference>
<proteinExistence type="predicted"/>
<dbReference type="PANTHER" id="PTHR11017">
    <property type="entry name" value="LEUCINE-RICH REPEAT-CONTAINING PROTEIN"/>
    <property type="match status" value="1"/>
</dbReference>
<dbReference type="GO" id="GO:0043531">
    <property type="term" value="F:ADP binding"/>
    <property type="evidence" value="ECO:0007669"/>
    <property type="project" value="InterPro"/>
</dbReference>
<dbReference type="EMBL" id="JALJOR010000009">
    <property type="protein sequence ID" value="KAK9811370.1"/>
    <property type="molecule type" value="Genomic_DNA"/>
</dbReference>
<dbReference type="InterPro" id="IPR027417">
    <property type="entry name" value="P-loop_NTPase"/>
</dbReference>
<feature type="domain" description="NB-ARC" evidence="1">
    <location>
        <begin position="87"/>
        <end position="171"/>
    </location>
</feature>